<accession>A0A840KBA9</accession>
<dbReference type="Proteomes" id="UP000592180">
    <property type="component" value="Unassembled WGS sequence"/>
</dbReference>
<protein>
    <recommendedName>
        <fullName evidence="2">eCIS core domain-containing protein</fullName>
    </recommendedName>
</protein>
<evidence type="ECO:0000313" key="3">
    <source>
        <dbReference type="EMBL" id="MBB4804823.1"/>
    </source>
</evidence>
<dbReference type="RefSeq" id="WP_184182813.1">
    <property type="nucleotide sequence ID" value="NZ_JACHLE010000001.1"/>
</dbReference>
<sequence length="323" mass="35132">METAALQKEPKTPLKNKNTSFFKPAVQKKLSVGSADDSYETEADRAADKVMKMPEPTPQVTHTGALLQRKCADCGEDELQMKPLAENITPLIQRSSSESGGVAPHHVESGINSGRGSGSSMDTGTKSFMESRFGTDFSHVKIHTGSEAVQMSRELSAQAFTVGNDIYFNEGKYSPGSDHGKHLLAHELTHTIQQNGTIGRKIQRAFNPGRCCNESVTGNDEWALVSTSNASDPTVWQRLPVGNCVGNFYDTDCEGMTCGGGFYTVQGWTTLVAPGTCRTPGEDDYFYEDNRWTPSDQTRADAHSPTARGSDEGDVPPNYVYTQ</sequence>
<gene>
    <name evidence="3" type="ORF">HNP38_000095</name>
</gene>
<feature type="domain" description="eCIS core" evidence="2">
    <location>
        <begin position="121"/>
        <end position="197"/>
    </location>
</feature>
<dbReference type="Pfam" id="PF13699">
    <property type="entry name" value="eCIS_core"/>
    <property type="match status" value="1"/>
</dbReference>
<comment type="caution">
    <text evidence="3">The sequence shown here is derived from an EMBL/GenBank/DDBJ whole genome shotgun (WGS) entry which is preliminary data.</text>
</comment>
<reference evidence="3 4" key="1">
    <citation type="submission" date="2020-08" db="EMBL/GenBank/DDBJ databases">
        <title>Functional genomics of gut bacteria from endangered species of beetles.</title>
        <authorList>
            <person name="Carlos-Shanley C."/>
        </authorList>
    </citation>
    <scope>NUCLEOTIDE SEQUENCE [LARGE SCALE GENOMIC DNA]</scope>
    <source>
        <strain evidence="3 4">S00151</strain>
    </source>
</reference>
<dbReference type="AlphaFoldDB" id="A0A840KBA9"/>
<keyword evidence="4" id="KW-1185">Reference proteome</keyword>
<feature type="region of interest" description="Disordered" evidence="1">
    <location>
        <begin position="95"/>
        <end position="122"/>
    </location>
</feature>
<dbReference type="EMBL" id="JACHLE010000001">
    <property type="protein sequence ID" value="MBB4804823.1"/>
    <property type="molecule type" value="Genomic_DNA"/>
</dbReference>
<feature type="region of interest" description="Disordered" evidence="1">
    <location>
        <begin position="1"/>
        <end position="20"/>
    </location>
</feature>
<evidence type="ECO:0000313" key="4">
    <source>
        <dbReference type="Proteomes" id="UP000592180"/>
    </source>
</evidence>
<name>A0A840KBA9_9FLAO</name>
<proteinExistence type="predicted"/>
<dbReference type="InterPro" id="IPR025295">
    <property type="entry name" value="eCIS_core_dom"/>
</dbReference>
<evidence type="ECO:0000259" key="2">
    <source>
        <dbReference type="Pfam" id="PF13699"/>
    </source>
</evidence>
<feature type="compositionally biased region" description="Low complexity" evidence="1">
    <location>
        <begin position="109"/>
        <end position="120"/>
    </location>
</feature>
<organism evidence="3 4">
    <name type="scientific">Chryseobacterium defluvii</name>
    <dbReference type="NCBI Taxonomy" id="160396"/>
    <lineage>
        <taxon>Bacteria</taxon>
        <taxon>Pseudomonadati</taxon>
        <taxon>Bacteroidota</taxon>
        <taxon>Flavobacteriia</taxon>
        <taxon>Flavobacteriales</taxon>
        <taxon>Weeksellaceae</taxon>
        <taxon>Chryseobacterium group</taxon>
        <taxon>Chryseobacterium</taxon>
    </lineage>
</organism>
<feature type="region of interest" description="Disordered" evidence="1">
    <location>
        <begin position="288"/>
        <end position="323"/>
    </location>
</feature>
<evidence type="ECO:0000256" key="1">
    <source>
        <dbReference type="SAM" id="MobiDB-lite"/>
    </source>
</evidence>